<feature type="transmembrane region" description="Helical" evidence="15">
    <location>
        <begin position="164"/>
        <end position="187"/>
    </location>
</feature>
<protein>
    <recommendedName>
        <fullName evidence="13">General secretion pathway protein F</fullName>
    </recommendedName>
</protein>
<evidence type="ECO:0000256" key="7">
    <source>
        <dbReference type="ARBA" id="ARBA00022692"/>
    </source>
</evidence>
<dbReference type="Proteomes" id="UP000246744">
    <property type="component" value="Unassembled WGS sequence"/>
</dbReference>
<evidence type="ECO:0000256" key="8">
    <source>
        <dbReference type="ARBA" id="ARBA00022723"/>
    </source>
</evidence>
<dbReference type="PRINTS" id="PR00812">
    <property type="entry name" value="BCTERIALGSPF"/>
</dbReference>
<dbReference type="PANTHER" id="PTHR30012:SF0">
    <property type="entry name" value="TYPE II SECRETION SYSTEM PROTEIN F-RELATED"/>
    <property type="match status" value="1"/>
</dbReference>
<keyword evidence="5" id="KW-1003">Cell membrane</keyword>
<evidence type="ECO:0000256" key="4">
    <source>
        <dbReference type="ARBA" id="ARBA00022448"/>
    </source>
</evidence>
<dbReference type="InterPro" id="IPR003004">
    <property type="entry name" value="GspF/PilC"/>
</dbReference>
<feature type="transmembrane region" description="Helical" evidence="15">
    <location>
        <begin position="218"/>
        <end position="237"/>
    </location>
</feature>
<dbReference type="PANTHER" id="PTHR30012">
    <property type="entry name" value="GENERAL SECRETION PATHWAY PROTEIN"/>
    <property type="match status" value="1"/>
</dbReference>
<comment type="similarity">
    <text evidence="3 14">Belongs to the GSP F family.</text>
</comment>
<feature type="domain" description="Type II secretion system protein GspF" evidence="16">
    <location>
        <begin position="65"/>
        <end position="188"/>
    </location>
</feature>
<evidence type="ECO:0000256" key="2">
    <source>
        <dbReference type="ARBA" id="ARBA00004429"/>
    </source>
</evidence>
<evidence type="ECO:0000256" key="13">
    <source>
        <dbReference type="ARBA" id="ARBA00030750"/>
    </source>
</evidence>
<dbReference type="NCBIfam" id="TIGR02120">
    <property type="entry name" value="GspF"/>
    <property type="match status" value="1"/>
</dbReference>
<evidence type="ECO:0000256" key="9">
    <source>
        <dbReference type="ARBA" id="ARBA00022837"/>
    </source>
</evidence>
<name>A0A317PQ65_9ENTR</name>
<keyword evidence="9" id="KW-0106">Calcium</keyword>
<dbReference type="PROSITE" id="PS00874">
    <property type="entry name" value="T2SP_F"/>
    <property type="match status" value="1"/>
</dbReference>
<keyword evidence="8" id="KW-0479">Metal-binding</keyword>
<dbReference type="InterPro" id="IPR001992">
    <property type="entry name" value="T2SS_GspF/T4SS_PilC_CS"/>
</dbReference>
<sequence length="399" mass="43738">MRYRYVVAGQNGKRQRGSLEAESPKAARQLLRERFPQILSVKEERLSAWGTMRQARLNGQALVLFTRQLATLLGASLPLEEALLSLAQQSEKNTIRHIIEQLRRQVLEGRTFSDALAQFPASFSPLYRALITAGELSGHLDAVLSRLADHLERSQALQGKLLQALLYPLVLTTVALGVVAILLTAVVPGVVEQFMYLQHSLPLSTRILIALSDTARDFGLYFLLAVFMLWGGLSQALKRPAARLAWHRAFLRVPVVGRVALNLNIARYARTLSILTSSAVPLLDAMGISAAVVTNQSVQGRLEHVRDQVREGCSLAATLGETGMLSPMMRHMIASGENSGELENMLERAADLQENAFHSQVSLAMGVFTPVLITGMAGIVFFIVMAILQPILQLNSLMG</sequence>
<evidence type="ECO:0000256" key="6">
    <source>
        <dbReference type="ARBA" id="ARBA00022519"/>
    </source>
</evidence>
<proteinExistence type="inferred from homology"/>
<comment type="caution">
    <text evidence="17">The sequence shown here is derived from an EMBL/GenBank/DDBJ whole genome shotgun (WGS) entry which is preliminary data.</text>
</comment>
<feature type="domain" description="Type II secretion system protein GspF" evidence="16">
    <location>
        <begin position="269"/>
        <end position="390"/>
    </location>
</feature>
<evidence type="ECO:0000256" key="5">
    <source>
        <dbReference type="ARBA" id="ARBA00022475"/>
    </source>
</evidence>
<dbReference type="InterPro" id="IPR042094">
    <property type="entry name" value="T2SS_GspF_sf"/>
</dbReference>
<dbReference type="AlphaFoldDB" id="A0A317PQ65"/>
<keyword evidence="18" id="KW-1185">Reference proteome</keyword>
<dbReference type="GO" id="GO:0046872">
    <property type="term" value="F:metal ion binding"/>
    <property type="evidence" value="ECO:0007669"/>
    <property type="project" value="UniProtKB-KW"/>
</dbReference>
<keyword evidence="7 14" id="KW-0812">Transmembrane</keyword>
<evidence type="ECO:0000256" key="15">
    <source>
        <dbReference type="SAM" id="Phobius"/>
    </source>
</evidence>
<evidence type="ECO:0000256" key="3">
    <source>
        <dbReference type="ARBA" id="ARBA00005745"/>
    </source>
</evidence>
<dbReference type="GO" id="GO:0015627">
    <property type="term" value="C:type II protein secretion system complex"/>
    <property type="evidence" value="ECO:0007669"/>
    <property type="project" value="InterPro"/>
</dbReference>
<keyword evidence="4 14" id="KW-0813">Transport</keyword>
<comment type="subcellular location">
    <subcellularLocation>
        <location evidence="2 14">Cell inner membrane</location>
        <topology evidence="2 14">Multi-pass membrane protein</topology>
    </subcellularLocation>
</comment>
<reference evidence="17 18" key="1">
    <citation type="submission" date="2018-05" db="EMBL/GenBank/DDBJ databases">
        <title>Genomic Encyclopedia of Type Strains, Phase IV (KMG-IV): sequencing the most valuable type-strain genomes for metagenomic binning, comparative biology and taxonomic classification.</title>
        <authorList>
            <person name="Goeker M."/>
        </authorList>
    </citation>
    <scope>NUCLEOTIDE SEQUENCE [LARGE SCALE GENOMIC DNA]</scope>
    <source>
        <strain evidence="17 18">DSM 19579</strain>
    </source>
</reference>
<dbReference type="InterPro" id="IPR018076">
    <property type="entry name" value="T2SS_GspF_dom"/>
</dbReference>
<dbReference type="GO" id="GO:0005886">
    <property type="term" value="C:plasma membrane"/>
    <property type="evidence" value="ECO:0007669"/>
    <property type="project" value="UniProtKB-SubCell"/>
</dbReference>
<dbReference type="Pfam" id="PF00482">
    <property type="entry name" value="T2SSF"/>
    <property type="match status" value="2"/>
</dbReference>
<keyword evidence="12 15" id="KW-0472">Membrane</keyword>
<evidence type="ECO:0000256" key="11">
    <source>
        <dbReference type="ARBA" id="ARBA00022989"/>
    </source>
</evidence>
<dbReference type="EMBL" id="QGTS01000018">
    <property type="protein sequence ID" value="PWW02657.1"/>
    <property type="molecule type" value="Genomic_DNA"/>
</dbReference>
<evidence type="ECO:0000256" key="1">
    <source>
        <dbReference type="ARBA" id="ARBA00002684"/>
    </source>
</evidence>
<evidence type="ECO:0000256" key="10">
    <source>
        <dbReference type="ARBA" id="ARBA00022927"/>
    </source>
</evidence>
<organism evidence="17 18">
    <name type="scientific">Mangrovibacter plantisponsor</name>
    <dbReference type="NCBI Taxonomy" id="451513"/>
    <lineage>
        <taxon>Bacteria</taxon>
        <taxon>Pseudomonadati</taxon>
        <taxon>Pseudomonadota</taxon>
        <taxon>Gammaproteobacteria</taxon>
        <taxon>Enterobacterales</taxon>
        <taxon>Enterobacteriaceae</taxon>
        <taxon>Mangrovibacter</taxon>
    </lineage>
</organism>
<evidence type="ECO:0000256" key="14">
    <source>
        <dbReference type="RuleBase" id="RU003923"/>
    </source>
</evidence>
<dbReference type="InterPro" id="IPR011850">
    <property type="entry name" value="T2SS_GspF"/>
</dbReference>
<evidence type="ECO:0000259" key="16">
    <source>
        <dbReference type="Pfam" id="PF00482"/>
    </source>
</evidence>
<gene>
    <name evidence="17" type="ORF">DES37_11811</name>
</gene>
<keyword evidence="11 15" id="KW-1133">Transmembrane helix</keyword>
<comment type="function">
    <text evidence="1">Component of the type II secretion system inner membrane complex required for the energy-dependent secretion of extracellular factors such as proteases and toxins from the periplasm.</text>
</comment>
<dbReference type="OrthoDB" id="9805682at2"/>
<dbReference type="GO" id="GO:0015628">
    <property type="term" value="P:protein secretion by the type II secretion system"/>
    <property type="evidence" value="ECO:0007669"/>
    <property type="project" value="InterPro"/>
</dbReference>
<dbReference type="FunFam" id="1.20.81.30:FF:000001">
    <property type="entry name" value="Type II secretion system protein F"/>
    <property type="match status" value="2"/>
</dbReference>
<accession>A0A317PQ65</accession>
<keyword evidence="6" id="KW-0997">Cell inner membrane</keyword>
<evidence type="ECO:0000313" key="18">
    <source>
        <dbReference type="Proteomes" id="UP000246744"/>
    </source>
</evidence>
<evidence type="ECO:0000313" key="17">
    <source>
        <dbReference type="EMBL" id="PWW02657.1"/>
    </source>
</evidence>
<keyword evidence="10" id="KW-0653">Protein transport</keyword>
<dbReference type="RefSeq" id="WP_036110599.1">
    <property type="nucleotide sequence ID" value="NZ_QGTS01000018.1"/>
</dbReference>
<feature type="transmembrane region" description="Helical" evidence="15">
    <location>
        <begin position="367"/>
        <end position="388"/>
    </location>
</feature>
<evidence type="ECO:0000256" key="12">
    <source>
        <dbReference type="ARBA" id="ARBA00023136"/>
    </source>
</evidence>
<dbReference type="Gene3D" id="1.20.81.30">
    <property type="entry name" value="Type II secretion system (T2SS), domain F"/>
    <property type="match status" value="2"/>
</dbReference>